<feature type="chain" id="PRO_5046350043" evidence="1">
    <location>
        <begin position="17"/>
        <end position="600"/>
    </location>
</feature>
<dbReference type="SUPFAM" id="SSF89372">
    <property type="entry name" value="Fucose-specific lectin"/>
    <property type="match status" value="2"/>
</dbReference>
<evidence type="ECO:0000256" key="1">
    <source>
        <dbReference type="SAM" id="SignalP"/>
    </source>
</evidence>
<dbReference type="InterPro" id="IPR012334">
    <property type="entry name" value="Pectin_lyas_fold"/>
</dbReference>
<evidence type="ECO:0000313" key="3">
    <source>
        <dbReference type="Proteomes" id="UP001165653"/>
    </source>
</evidence>
<dbReference type="RefSeq" id="WP_264512422.1">
    <property type="nucleotide sequence ID" value="NZ_JAPDDR010000003.1"/>
</dbReference>
<accession>A0ABT3G034</accession>
<dbReference type="EMBL" id="JAPDDR010000003">
    <property type="protein sequence ID" value="MCW1913204.1"/>
    <property type="molecule type" value="Genomic_DNA"/>
</dbReference>
<proteinExistence type="predicted"/>
<comment type="caution">
    <text evidence="2">The sequence shown here is derived from an EMBL/GenBank/DDBJ whole genome shotgun (WGS) entry which is preliminary data.</text>
</comment>
<gene>
    <name evidence="2" type="ORF">OJ996_06455</name>
</gene>
<protein>
    <submittedName>
        <fullName evidence="2">Right-handed parallel beta-helix repeat-containing protein</fullName>
    </submittedName>
</protein>
<evidence type="ECO:0000313" key="2">
    <source>
        <dbReference type="EMBL" id="MCW1913204.1"/>
    </source>
</evidence>
<sequence>MRTLPILFLTASVAFAQGPIAPPVGPPTPGMRTLDQIEARIPLPGGTTTVTISQPGSYILTGNITVSTGDAITITASHVTLDLNGFTLASTANPASGRAVNIAGSLSNLAIRNGNIRSGSSYTGSTFNAGPGFIGGVDWASGNPNNCRVTHLTVTGVRDYGIDLADTGNSVATECIVSNVGAFGIRAGAVADSSATLCGSNSIIARTTSNCVSSLAAGGNGLLVSGNTVESLATQIAQVQADNRVLAGLLSGSGVNFAWNIRTIDSTGSVGSECSLAFGTDGQAMVAYHDSTNTNLKFARQNGASWQVTTVDNSPGNVGTSPSLAIGEGGQPVIAYFDSSNTDLKLARRNGNLWTTETIPDPIASVGSYCSLAFDSSGNPAVSYYDITNGDLRFARYDGSTWNFSSPDSSAANIGQSTSLAFGPDGNPAIAYHDVTNNDLKFARYNGSTWTLGTPIGSGPFAGRYTSLKFGPAGRPAISYRINTTGLLQFSAFNGNSWSEVPVDGTGEFSAGTSLSFGPDGQPAIAYHVANTGDLKFARYNGSTWDLSLVDGDESGTAGYSVGSGVSLIFGPDGQPAIAYYDIFNGDLKFARRGIFTPAP</sequence>
<dbReference type="Proteomes" id="UP001165653">
    <property type="component" value="Unassembled WGS sequence"/>
</dbReference>
<organism evidence="2 3">
    <name type="scientific">Luteolibacter rhizosphaerae</name>
    <dbReference type="NCBI Taxonomy" id="2989719"/>
    <lineage>
        <taxon>Bacteria</taxon>
        <taxon>Pseudomonadati</taxon>
        <taxon>Verrucomicrobiota</taxon>
        <taxon>Verrucomicrobiia</taxon>
        <taxon>Verrucomicrobiales</taxon>
        <taxon>Verrucomicrobiaceae</taxon>
        <taxon>Luteolibacter</taxon>
    </lineage>
</organism>
<feature type="signal peptide" evidence="1">
    <location>
        <begin position="1"/>
        <end position="16"/>
    </location>
</feature>
<reference evidence="2" key="1">
    <citation type="submission" date="2022-10" db="EMBL/GenBank/DDBJ databases">
        <title>Luteolibacter sp. GHJ8, whole genome shotgun sequencing project.</title>
        <authorList>
            <person name="Zhao G."/>
            <person name="Shen L."/>
        </authorList>
    </citation>
    <scope>NUCLEOTIDE SEQUENCE</scope>
    <source>
        <strain evidence="2">GHJ8</strain>
    </source>
</reference>
<keyword evidence="3" id="KW-1185">Reference proteome</keyword>
<dbReference type="Gene3D" id="2.160.20.10">
    <property type="entry name" value="Single-stranded right-handed beta-helix, Pectin lyase-like"/>
    <property type="match status" value="1"/>
</dbReference>
<keyword evidence="1" id="KW-0732">Signal</keyword>
<dbReference type="Gene3D" id="2.120.10.70">
    <property type="entry name" value="Fucose-specific lectin"/>
    <property type="match status" value="1"/>
</dbReference>
<name>A0ABT3G034_9BACT</name>